<evidence type="ECO:0000259" key="7">
    <source>
        <dbReference type="PROSITE" id="PS51900"/>
    </source>
</evidence>
<keyword evidence="3 5" id="KW-0238">DNA-binding</keyword>
<dbReference type="KEGG" id="smaa:IT774_07415"/>
<dbReference type="RefSeq" id="WP_195811995.1">
    <property type="nucleotide sequence ID" value="NZ_CP064795.1"/>
</dbReference>
<reference evidence="8 9" key="1">
    <citation type="submission" date="2020-11" db="EMBL/GenBank/DDBJ databases">
        <title>Complete genome sequence for Salinimonas sp. strain G2-b.</title>
        <authorList>
            <person name="Park S.-J."/>
        </authorList>
    </citation>
    <scope>NUCLEOTIDE SEQUENCE [LARGE SCALE GENOMIC DNA]</scope>
    <source>
        <strain evidence="8 9">G2-b</strain>
    </source>
</reference>
<gene>
    <name evidence="8" type="ORF">IT774_07415</name>
</gene>
<dbReference type="Pfam" id="PF12167">
    <property type="entry name" value="Arm-DNA-bind_2"/>
    <property type="match status" value="1"/>
</dbReference>
<dbReference type="InterPro" id="IPR050090">
    <property type="entry name" value="Tyrosine_recombinase_XerCD"/>
</dbReference>
<organism evidence="8 9">
    <name type="scientific">Salinimonas marina</name>
    <dbReference type="NCBI Taxonomy" id="2785918"/>
    <lineage>
        <taxon>Bacteria</taxon>
        <taxon>Pseudomonadati</taxon>
        <taxon>Pseudomonadota</taxon>
        <taxon>Gammaproteobacteria</taxon>
        <taxon>Alteromonadales</taxon>
        <taxon>Alteromonadaceae</taxon>
        <taxon>Alteromonas/Salinimonas group</taxon>
        <taxon>Salinimonas</taxon>
    </lineage>
</organism>
<dbReference type="Gene3D" id="1.10.443.10">
    <property type="entry name" value="Intergrase catalytic core"/>
    <property type="match status" value="1"/>
</dbReference>
<proteinExistence type="inferred from homology"/>
<dbReference type="InterPro" id="IPR010998">
    <property type="entry name" value="Integrase_recombinase_N"/>
</dbReference>
<dbReference type="Gene3D" id="1.10.150.130">
    <property type="match status" value="1"/>
</dbReference>
<evidence type="ECO:0000256" key="2">
    <source>
        <dbReference type="ARBA" id="ARBA00022908"/>
    </source>
</evidence>
<evidence type="ECO:0000256" key="4">
    <source>
        <dbReference type="ARBA" id="ARBA00023172"/>
    </source>
</evidence>
<dbReference type="GO" id="GO:0015074">
    <property type="term" value="P:DNA integration"/>
    <property type="evidence" value="ECO:0007669"/>
    <property type="project" value="UniProtKB-KW"/>
</dbReference>
<dbReference type="InterPro" id="IPR022000">
    <property type="entry name" value="Min27-like_integrase_DNA_bind"/>
</dbReference>
<dbReference type="CDD" id="cd01189">
    <property type="entry name" value="INT_ICEBs1_C_like"/>
    <property type="match status" value="1"/>
</dbReference>
<evidence type="ECO:0000259" key="6">
    <source>
        <dbReference type="PROSITE" id="PS51898"/>
    </source>
</evidence>
<dbReference type="InterPro" id="IPR013762">
    <property type="entry name" value="Integrase-like_cat_sf"/>
</dbReference>
<dbReference type="InterPro" id="IPR044068">
    <property type="entry name" value="CB"/>
</dbReference>
<dbReference type="SUPFAM" id="SSF56349">
    <property type="entry name" value="DNA breaking-rejoining enzymes"/>
    <property type="match status" value="1"/>
</dbReference>
<evidence type="ECO:0000313" key="8">
    <source>
        <dbReference type="EMBL" id="QPG06923.1"/>
    </source>
</evidence>
<evidence type="ECO:0000256" key="3">
    <source>
        <dbReference type="ARBA" id="ARBA00023125"/>
    </source>
</evidence>
<dbReference type="PROSITE" id="PS51898">
    <property type="entry name" value="TYR_RECOMBINASE"/>
    <property type="match status" value="1"/>
</dbReference>
<dbReference type="InterPro" id="IPR011010">
    <property type="entry name" value="DNA_brk_join_enz"/>
</dbReference>
<dbReference type="InterPro" id="IPR002104">
    <property type="entry name" value="Integrase_catalytic"/>
</dbReference>
<dbReference type="Pfam" id="PF00589">
    <property type="entry name" value="Phage_integrase"/>
    <property type="match status" value="1"/>
</dbReference>
<dbReference type="GO" id="GO:0006310">
    <property type="term" value="P:DNA recombination"/>
    <property type="evidence" value="ECO:0007669"/>
    <property type="project" value="UniProtKB-KW"/>
</dbReference>
<dbReference type="AlphaFoldDB" id="A0A7S9DZS1"/>
<protein>
    <submittedName>
        <fullName evidence="8">Site-specific integrase</fullName>
    </submittedName>
</protein>
<dbReference type="InterPro" id="IPR004107">
    <property type="entry name" value="Integrase_SAM-like_N"/>
</dbReference>
<evidence type="ECO:0000313" key="9">
    <source>
        <dbReference type="Proteomes" id="UP000595095"/>
    </source>
</evidence>
<dbReference type="Pfam" id="PF14659">
    <property type="entry name" value="Phage_int_SAM_3"/>
    <property type="match status" value="1"/>
</dbReference>
<dbReference type="PANTHER" id="PTHR30349">
    <property type="entry name" value="PHAGE INTEGRASE-RELATED"/>
    <property type="match status" value="1"/>
</dbReference>
<dbReference type="Proteomes" id="UP000595095">
    <property type="component" value="Chromosome"/>
</dbReference>
<feature type="domain" description="Tyr recombinase" evidence="6">
    <location>
        <begin position="179"/>
        <end position="396"/>
    </location>
</feature>
<dbReference type="PROSITE" id="PS51900">
    <property type="entry name" value="CB"/>
    <property type="match status" value="1"/>
</dbReference>
<keyword evidence="9" id="KW-1185">Reference proteome</keyword>
<dbReference type="PANTHER" id="PTHR30349:SF41">
    <property type="entry name" value="INTEGRASE_RECOMBINASE PROTEIN MJ0367-RELATED"/>
    <property type="match status" value="1"/>
</dbReference>
<comment type="similarity">
    <text evidence="1">Belongs to the 'phage' integrase family.</text>
</comment>
<evidence type="ECO:0000256" key="5">
    <source>
        <dbReference type="PROSITE-ProRule" id="PRU01248"/>
    </source>
</evidence>
<name>A0A7S9DZS1_9ALTE</name>
<dbReference type="EMBL" id="CP064795">
    <property type="protein sequence ID" value="QPG06923.1"/>
    <property type="molecule type" value="Genomic_DNA"/>
</dbReference>
<sequence length="416" mass="48361">MSQLLEFVKGYPGVQLRGDSLAIDFRFQGVRCRETLKNMAATKANIKWAYNKRTVILHEIAQGTFNYRSHFPDSKKADLFAPVQQVPTVNEALDVWLKTKESSLAPKTWRGYQGIADNRLRPKFGHRTLDSILQSEIKTWRVRDLGELSNKTINDIMTPLRGIFEDALADRIIEFNPLTHVKNLERDSEDNADPFGMAELDIISATETTRESERNGFLFACWSGLRISEWLSLAWEDVDFNKREVSVRRSVVRGDYKVPKTRGSVRTVHLLDQAWDILLQQKALTFMQRPQTVEVTQADKRRKKKEKLTFIFTDTFTHEPYINSARVSERFFESFLKKLGIRYRGPNQARHTYASQLLTKGVAERWIMREMGHTSIQMFEKHYGRWMDSEMPGMAETVSKMFQMVTSRSQDKTKIM</sequence>
<keyword evidence="2" id="KW-0229">DNA integration</keyword>
<accession>A0A7S9DZS1</accession>
<dbReference type="GO" id="GO:0003677">
    <property type="term" value="F:DNA binding"/>
    <property type="evidence" value="ECO:0007669"/>
    <property type="project" value="UniProtKB-UniRule"/>
</dbReference>
<keyword evidence="4" id="KW-0233">DNA recombination</keyword>
<evidence type="ECO:0000256" key="1">
    <source>
        <dbReference type="ARBA" id="ARBA00008857"/>
    </source>
</evidence>
<feature type="domain" description="Core-binding (CB)" evidence="7">
    <location>
        <begin position="87"/>
        <end position="168"/>
    </location>
</feature>